<name>A0A8S5SK20_9CAUD</name>
<protein>
    <submittedName>
        <fullName evidence="1">Uncharacterized protein</fullName>
    </submittedName>
</protein>
<evidence type="ECO:0000313" key="1">
    <source>
        <dbReference type="EMBL" id="DAF51397.1"/>
    </source>
</evidence>
<accession>A0A8S5SK20</accession>
<organism evidence="1">
    <name type="scientific">Siphoviridae sp. ctkTc5</name>
    <dbReference type="NCBI Taxonomy" id="2827922"/>
    <lineage>
        <taxon>Viruses</taxon>
        <taxon>Duplodnaviria</taxon>
        <taxon>Heunggongvirae</taxon>
        <taxon>Uroviricota</taxon>
        <taxon>Caudoviricetes</taxon>
    </lineage>
</organism>
<dbReference type="EMBL" id="BK032615">
    <property type="protein sequence ID" value="DAF51397.1"/>
    <property type="molecule type" value="Genomic_DNA"/>
</dbReference>
<proteinExistence type="predicted"/>
<sequence>MLKYMVIDKLRRLFGLKSPSRLVIEGLVEVHEREKTNQAQ</sequence>
<reference evidence="1" key="1">
    <citation type="journal article" date="2021" name="Proc. Natl. Acad. Sci. U.S.A.">
        <title>A Catalog of Tens of Thousands of Viruses from Human Metagenomes Reveals Hidden Associations with Chronic Diseases.</title>
        <authorList>
            <person name="Tisza M.J."/>
            <person name="Buck C.B."/>
        </authorList>
    </citation>
    <scope>NUCLEOTIDE SEQUENCE</scope>
    <source>
        <strain evidence="1">CtkTc5</strain>
    </source>
</reference>